<evidence type="ECO:0000256" key="3">
    <source>
        <dbReference type="ARBA" id="ARBA00022475"/>
    </source>
</evidence>
<dbReference type="InterPro" id="IPR032816">
    <property type="entry name" value="VTT_dom"/>
</dbReference>
<dbReference type="Proteomes" id="UP000322976">
    <property type="component" value="Unassembled WGS sequence"/>
</dbReference>
<keyword evidence="4 7" id="KW-0812">Transmembrane</keyword>
<evidence type="ECO:0000256" key="7">
    <source>
        <dbReference type="SAM" id="Phobius"/>
    </source>
</evidence>
<evidence type="ECO:0000313" key="9">
    <source>
        <dbReference type="EMBL" id="TZE81024.1"/>
    </source>
</evidence>
<sequence length="197" mass="22515">MDFIYDMVIRYGYYGLFLWTLVDGTGIPNPVQLAFIASGYLIMHGVMSPYITITVATLGNLTGNIIAYYAGFYEGRSAIERYGRYLHIDDEDIRKVDQWFSRYGGLTNMVSRWIGITRTPAIWAAGITRMSVRTFAVYSFVGDLIWAVFLTYFSYVFSMNINVFLTLPLGIKITVSGLVACIVILSWVVFLRYYKKK</sequence>
<keyword evidence="6 7" id="KW-0472">Membrane</keyword>
<evidence type="ECO:0000256" key="5">
    <source>
        <dbReference type="ARBA" id="ARBA00022989"/>
    </source>
</evidence>
<gene>
    <name evidence="9" type="ORF">FWJ32_11010</name>
</gene>
<name>A0A5D8QA13_9THEO</name>
<dbReference type="GO" id="GO:0005886">
    <property type="term" value="C:plasma membrane"/>
    <property type="evidence" value="ECO:0007669"/>
    <property type="project" value="UniProtKB-SubCell"/>
</dbReference>
<keyword evidence="5 7" id="KW-1133">Transmembrane helix</keyword>
<feature type="transmembrane region" description="Helical" evidence="7">
    <location>
        <begin position="50"/>
        <end position="71"/>
    </location>
</feature>
<accession>A0A5D8QA13</accession>
<evidence type="ECO:0000256" key="2">
    <source>
        <dbReference type="ARBA" id="ARBA00010792"/>
    </source>
</evidence>
<organism evidence="9 10">
    <name type="scientific">Calorimonas adulescens</name>
    <dbReference type="NCBI Taxonomy" id="2606906"/>
    <lineage>
        <taxon>Bacteria</taxon>
        <taxon>Bacillati</taxon>
        <taxon>Bacillota</taxon>
        <taxon>Clostridia</taxon>
        <taxon>Thermoanaerobacterales</taxon>
        <taxon>Thermoanaerobacteraceae</taxon>
        <taxon>Calorimonas</taxon>
    </lineage>
</organism>
<protein>
    <submittedName>
        <fullName evidence="9">DedA family protein</fullName>
    </submittedName>
</protein>
<feature type="domain" description="VTT" evidence="8">
    <location>
        <begin position="35"/>
        <end position="155"/>
    </location>
</feature>
<reference evidence="9 10" key="1">
    <citation type="submission" date="2019-08" db="EMBL/GenBank/DDBJ databases">
        <title>Calorimonas adulescens gen. nov., sp. nov., an anaerobic thermophilic bacterium from Sakhalin hot spring.</title>
        <authorList>
            <person name="Khomyakova M.A."/>
            <person name="Merkel A.Y."/>
            <person name="Novikov A."/>
            <person name="Bonch-Osmolovskaya E.A."/>
            <person name="Slobodkin A.I."/>
        </authorList>
    </citation>
    <scope>NUCLEOTIDE SEQUENCE [LARGE SCALE GENOMIC DNA]</scope>
    <source>
        <strain evidence="9 10">A05MB</strain>
    </source>
</reference>
<feature type="transmembrane region" description="Helical" evidence="7">
    <location>
        <begin position="169"/>
        <end position="194"/>
    </location>
</feature>
<comment type="subcellular location">
    <subcellularLocation>
        <location evidence="1">Cell membrane</location>
        <topology evidence="1">Multi-pass membrane protein</topology>
    </subcellularLocation>
</comment>
<keyword evidence="3" id="KW-1003">Cell membrane</keyword>
<evidence type="ECO:0000313" key="10">
    <source>
        <dbReference type="Proteomes" id="UP000322976"/>
    </source>
</evidence>
<dbReference type="RefSeq" id="WP_149546004.1">
    <property type="nucleotide sequence ID" value="NZ_VTPS01000019.1"/>
</dbReference>
<dbReference type="Pfam" id="PF09335">
    <property type="entry name" value="VTT_dom"/>
    <property type="match status" value="1"/>
</dbReference>
<dbReference type="PANTHER" id="PTHR42709">
    <property type="entry name" value="ALKALINE PHOSPHATASE LIKE PROTEIN"/>
    <property type="match status" value="1"/>
</dbReference>
<dbReference type="PANTHER" id="PTHR42709:SF6">
    <property type="entry name" value="UNDECAPRENYL PHOSPHATE TRANSPORTER A"/>
    <property type="match status" value="1"/>
</dbReference>
<evidence type="ECO:0000256" key="6">
    <source>
        <dbReference type="ARBA" id="ARBA00023136"/>
    </source>
</evidence>
<proteinExistence type="inferred from homology"/>
<evidence type="ECO:0000256" key="1">
    <source>
        <dbReference type="ARBA" id="ARBA00004651"/>
    </source>
</evidence>
<comment type="similarity">
    <text evidence="2">Belongs to the DedA family.</text>
</comment>
<evidence type="ECO:0000259" key="8">
    <source>
        <dbReference type="Pfam" id="PF09335"/>
    </source>
</evidence>
<feature type="transmembrane region" description="Helical" evidence="7">
    <location>
        <begin position="135"/>
        <end position="157"/>
    </location>
</feature>
<evidence type="ECO:0000256" key="4">
    <source>
        <dbReference type="ARBA" id="ARBA00022692"/>
    </source>
</evidence>
<keyword evidence="10" id="KW-1185">Reference proteome</keyword>
<dbReference type="InterPro" id="IPR051311">
    <property type="entry name" value="DedA_domain"/>
</dbReference>
<dbReference type="AlphaFoldDB" id="A0A5D8QA13"/>
<dbReference type="EMBL" id="VTPS01000019">
    <property type="protein sequence ID" value="TZE81024.1"/>
    <property type="molecule type" value="Genomic_DNA"/>
</dbReference>
<comment type="caution">
    <text evidence="9">The sequence shown here is derived from an EMBL/GenBank/DDBJ whole genome shotgun (WGS) entry which is preliminary data.</text>
</comment>